<evidence type="ECO:0000256" key="5">
    <source>
        <dbReference type="ARBA" id="ARBA00022833"/>
    </source>
</evidence>
<reference evidence="11 12" key="1">
    <citation type="journal article" date="2011" name="Stand. Genomic Sci.">
        <title>Complete genome sequence of Parvibaculum lavamentivorans type strain (DS-1(T)).</title>
        <authorList>
            <person name="Schleheck D."/>
            <person name="Weiss M."/>
            <person name="Pitluck S."/>
            <person name="Bruce D."/>
            <person name="Land M.L."/>
            <person name="Han S."/>
            <person name="Saunders E."/>
            <person name="Tapia R."/>
            <person name="Detter C."/>
            <person name="Brettin T."/>
            <person name="Han J."/>
            <person name="Woyke T."/>
            <person name="Goodwin L."/>
            <person name="Pennacchio L."/>
            <person name="Nolan M."/>
            <person name="Cook A.M."/>
            <person name="Kjelleberg S."/>
            <person name="Thomas T."/>
        </authorList>
    </citation>
    <scope>NUCLEOTIDE SEQUENCE [LARGE SCALE GENOMIC DNA]</scope>
    <source>
        <strain evidence="12">DS-1 / DSM 13023 / NCIMB 13966</strain>
    </source>
</reference>
<keyword evidence="3" id="KW-0479">Metal-binding</keyword>
<feature type="chain" id="PRO_5002709606" evidence="9">
    <location>
        <begin position="26"/>
        <end position="446"/>
    </location>
</feature>
<feature type="domain" description="M23ase beta-sheet core" evidence="10">
    <location>
        <begin position="324"/>
        <end position="433"/>
    </location>
</feature>
<keyword evidence="7" id="KW-0175">Coiled coil</keyword>
<organism evidence="11 12">
    <name type="scientific">Parvibaculum lavamentivorans (strain DS-1 / DSM 13023 / NCIMB 13966)</name>
    <dbReference type="NCBI Taxonomy" id="402881"/>
    <lineage>
        <taxon>Bacteria</taxon>
        <taxon>Pseudomonadati</taxon>
        <taxon>Pseudomonadota</taxon>
        <taxon>Alphaproteobacteria</taxon>
        <taxon>Hyphomicrobiales</taxon>
        <taxon>Parvibaculaceae</taxon>
        <taxon>Parvibaculum</taxon>
    </lineage>
</organism>
<dbReference type="InterPro" id="IPR016047">
    <property type="entry name" value="M23ase_b-sheet_dom"/>
</dbReference>
<keyword evidence="12" id="KW-1185">Reference proteome</keyword>
<evidence type="ECO:0000256" key="3">
    <source>
        <dbReference type="ARBA" id="ARBA00022723"/>
    </source>
</evidence>
<evidence type="ECO:0000256" key="1">
    <source>
        <dbReference type="ARBA" id="ARBA00001947"/>
    </source>
</evidence>
<dbReference type="Pfam" id="PF01551">
    <property type="entry name" value="Peptidase_M23"/>
    <property type="match status" value="1"/>
</dbReference>
<dbReference type="PANTHER" id="PTHR21666">
    <property type="entry name" value="PEPTIDASE-RELATED"/>
    <property type="match status" value="1"/>
</dbReference>
<dbReference type="EMBL" id="CP000774">
    <property type="protein sequence ID" value="ABS63093.1"/>
    <property type="molecule type" value="Genomic_DNA"/>
</dbReference>
<keyword evidence="5" id="KW-0862">Zinc</keyword>
<feature type="coiled-coil region" evidence="7">
    <location>
        <begin position="36"/>
        <end position="123"/>
    </location>
</feature>
<evidence type="ECO:0000256" key="8">
    <source>
        <dbReference type="SAM" id="MobiDB-lite"/>
    </source>
</evidence>
<dbReference type="AlphaFoldDB" id="A7HT60"/>
<evidence type="ECO:0000256" key="7">
    <source>
        <dbReference type="SAM" id="Coils"/>
    </source>
</evidence>
<gene>
    <name evidence="11" type="ordered locus">Plav_1473</name>
</gene>
<feature type="region of interest" description="Disordered" evidence="8">
    <location>
        <begin position="246"/>
        <end position="290"/>
    </location>
</feature>
<proteinExistence type="predicted"/>
<keyword evidence="6" id="KW-0482">Metalloprotease</keyword>
<feature type="coiled-coil region" evidence="7">
    <location>
        <begin position="152"/>
        <end position="242"/>
    </location>
</feature>
<feature type="region of interest" description="Disordered" evidence="8">
    <location>
        <begin position="424"/>
        <end position="446"/>
    </location>
</feature>
<sequence>MHKRAHRRLGPLLLAAGLFAIPLHAPQAETMEPGELDKLQRQIDTSRERQKELQAQAAAARQEADEVRGKLIEAAARVQAYEAEVSASEERLQGLKGAEAVIAAQLERRRDEMAELLAALTRLDRHPPPALAVRPDDALASIRSALLLGAVVPELQTEATDLRDRLEQLAALREDILSERETLGTAQASLEEERRELEALHDRKLVISSKLAKEAEGEQETAERLSKQATDISDLIARLEASAAARLPAIRPEPARPEPEPSRAPAAEPEPQTQVASVLRPPSSPPVMPSSRLFSDAKGLIRPPAAGTIVQTFGSRDAAGARAQGLTLVTRQNAQIVAPFDGRISYAGPFRHYGQLLIISVGEGYHVLLAGMSGIDCVVGQSILAGEPIGTMGRSAARNDLAAQDTSPQRDGIGGHGPALYIEFRKDGDPIDPRPWLLMSDKKARG</sequence>
<protein>
    <submittedName>
        <fullName evidence="11">Peptidase M23B</fullName>
    </submittedName>
</protein>
<dbReference type="CDD" id="cd12797">
    <property type="entry name" value="M23_peptidase"/>
    <property type="match status" value="1"/>
</dbReference>
<dbReference type="PANTHER" id="PTHR21666:SF288">
    <property type="entry name" value="CELL DIVISION PROTEIN YTFB"/>
    <property type="match status" value="1"/>
</dbReference>
<dbReference type="GO" id="GO:0004222">
    <property type="term" value="F:metalloendopeptidase activity"/>
    <property type="evidence" value="ECO:0007669"/>
    <property type="project" value="TreeGrafter"/>
</dbReference>
<feature type="compositionally biased region" description="Low complexity" evidence="8">
    <location>
        <begin position="263"/>
        <end position="281"/>
    </location>
</feature>
<evidence type="ECO:0000256" key="2">
    <source>
        <dbReference type="ARBA" id="ARBA00022670"/>
    </source>
</evidence>
<dbReference type="Gene3D" id="1.10.287.1490">
    <property type="match status" value="1"/>
</dbReference>
<dbReference type="Gene3D" id="2.70.70.10">
    <property type="entry name" value="Glucose Permease (Domain IIA)"/>
    <property type="match status" value="1"/>
</dbReference>
<keyword evidence="2" id="KW-0645">Protease</keyword>
<name>A7HT60_PARL1</name>
<dbReference type="KEGG" id="pla:Plav_1473"/>
<dbReference type="GO" id="GO:0046872">
    <property type="term" value="F:metal ion binding"/>
    <property type="evidence" value="ECO:0007669"/>
    <property type="project" value="UniProtKB-KW"/>
</dbReference>
<evidence type="ECO:0000313" key="11">
    <source>
        <dbReference type="EMBL" id="ABS63093.1"/>
    </source>
</evidence>
<keyword evidence="9" id="KW-0732">Signal</keyword>
<dbReference type="Proteomes" id="UP000006377">
    <property type="component" value="Chromosome"/>
</dbReference>
<feature type="signal peptide" evidence="9">
    <location>
        <begin position="1"/>
        <end position="25"/>
    </location>
</feature>
<evidence type="ECO:0000256" key="4">
    <source>
        <dbReference type="ARBA" id="ARBA00022801"/>
    </source>
</evidence>
<keyword evidence="4" id="KW-0378">Hydrolase</keyword>
<dbReference type="InterPro" id="IPR011055">
    <property type="entry name" value="Dup_hybrid_motif"/>
</dbReference>
<dbReference type="eggNOG" id="COG4942">
    <property type="taxonomic scope" value="Bacteria"/>
</dbReference>
<evidence type="ECO:0000259" key="10">
    <source>
        <dbReference type="Pfam" id="PF01551"/>
    </source>
</evidence>
<dbReference type="SUPFAM" id="SSF51261">
    <property type="entry name" value="Duplicated hybrid motif"/>
    <property type="match status" value="1"/>
</dbReference>
<evidence type="ECO:0000256" key="6">
    <source>
        <dbReference type="ARBA" id="ARBA00023049"/>
    </source>
</evidence>
<evidence type="ECO:0000313" key="12">
    <source>
        <dbReference type="Proteomes" id="UP000006377"/>
    </source>
</evidence>
<dbReference type="HOGENOM" id="CLU_029425_15_0_5"/>
<dbReference type="STRING" id="402881.Plav_1473"/>
<comment type="cofactor">
    <cofactor evidence="1">
        <name>Zn(2+)</name>
        <dbReference type="ChEBI" id="CHEBI:29105"/>
    </cofactor>
</comment>
<dbReference type="InterPro" id="IPR050570">
    <property type="entry name" value="Cell_wall_metabolism_enzyme"/>
</dbReference>
<accession>A7HT60</accession>
<evidence type="ECO:0000256" key="9">
    <source>
        <dbReference type="SAM" id="SignalP"/>
    </source>
</evidence>
<dbReference type="GO" id="GO:0006508">
    <property type="term" value="P:proteolysis"/>
    <property type="evidence" value="ECO:0007669"/>
    <property type="project" value="UniProtKB-KW"/>
</dbReference>